<evidence type="ECO:0000256" key="4">
    <source>
        <dbReference type="ARBA" id="ARBA00022475"/>
    </source>
</evidence>
<keyword evidence="7 14" id="KW-0812">Transmembrane</keyword>
<dbReference type="EC" id="2.7.13.3" evidence="3"/>
<keyword evidence="4" id="KW-1003">Cell membrane</keyword>
<dbReference type="InterPro" id="IPR000014">
    <property type="entry name" value="PAS"/>
</dbReference>
<feature type="transmembrane region" description="Helical" evidence="14">
    <location>
        <begin position="181"/>
        <end position="200"/>
    </location>
</feature>
<dbReference type="Pfam" id="PF08448">
    <property type="entry name" value="PAS_4"/>
    <property type="match status" value="1"/>
</dbReference>
<accession>A0A2N3YLZ3</accession>
<dbReference type="Pfam" id="PF02518">
    <property type="entry name" value="HATPase_c"/>
    <property type="match status" value="1"/>
</dbReference>
<name>A0A2N3YLZ3_9MICO</name>
<evidence type="ECO:0000256" key="13">
    <source>
        <dbReference type="ARBA" id="ARBA00023136"/>
    </source>
</evidence>
<dbReference type="SMART" id="SM00387">
    <property type="entry name" value="HATPase_c"/>
    <property type="match status" value="1"/>
</dbReference>
<keyword evidence="13 14" id="KW-0472">Membrane</keyword>
<sequence>MTTTAGPEAEGGRGLSVAGQTAALVVALVFGVIAAGLGAAYLQARRAVTDESTAQVLAVARSVAAEPDVVAGTAAGDPGGALQALGEGARAATGTDFVVIMSPAGIRYSHPNPAQVGQRFVGHIAAAQAGGTVVEDYVGTLGPSRRAVVPVRQGERVVGLVAVGLRKEAVNARLTGELPPLLVAGSVAGLLAAVGTTLIARRVRRQTRGLRAAELQAMHDHHDAVLHSVSEGLVLVDPEGRVRLANDEARRLLSLDADPRGRPVADLGLAPALVEAMTDADVREDDLHVTGARVLVLNKARAHRDGADLGAVVTIRDRTDLEELTGELGATRSLAEALRSQAHESGNRLHTMVSLIELGHPERAVEFATGELARAQSLTDRVVEGVDDPVVSALLLGKAAEAHERGVDLVLDPALRWPAGVAAPRDLVTVVGNLVDNALDAVLPQTGERRIELAARDLGDRVELVVADTGPGIPAEVRERVLERGFSTKAGGGSGAGRGIGLALVRETVERLGGSLVIDDPPGATVTVVLPVVGEAP</sequence>
<dbReference type="InterPro" id="IPR033463">
    <property type="entry name" value="sCache_3"/>
</dbReference>
<keyword evidence="12" id="KW-0902">Two-component regulatory system</keyword>
<evidence type="ECO:0000256" key="11">
    <source>
        <dbReference type="ARBA" id="ARBA00022989"/>
    </source>
</evidence>
<dbReference type="PRINTS" id="PR00344">
    <property type="entry name" value="BCTRLSENSOR"/>
</dbReference>
<comment type="catalytic activity">
    <reaction evidence="1">
        <text>ATP + protein L-histidine = ADP + protein N-phospho-L-histidine.</text>
        <dbReference type="EC" id="2.7.13.3"/>
    </reaction>
</comment>
<dbReference type="AlphaFoldDB" id="A0A2N3YLZ3"/>
<gene>
    <name evidence="16" type="ORF">ATL31_2680</name>
</gene>
<dbReference type="EMBL" id="PJNE01000001">
    <property type="protein sequence ID" value="PKW27829.1"/>
    <property type="molecule type" value="Genomic_DNA"/>
</dbReference>
<dbReference type="InterPro" id="IPR029151">
    <property type="entry name" value="Sensor-like_sf"/>
</dbReference>
<keyword evidence="11 14" id="KW-1133">Transmembrane helix</keyword>
<evidence type="ECO:0000256" key="5">
    <source>
        <dbReference type="ARBA" id="ARBA00022553"/>
    </source>
</evidence>
<organism evidence="16 17">
    <name type="scientific">Phycicoccus duodecadis</name>
    <dbReference type="NCBI Taxonomy" id="173053"/>
    <lineage>
        <taxon>Bacteria</taxon>
        <taxon>Bacillati</taxon>
        <taxon>Actinomycetota</taxon>
        <taxon>Actinomycetes</taxon>
        <taxon>Micrococcales</taxon>
        <taxon>Intrasporangiaceae</taxon>
        <taxon>Phycicoccus</taxon>
    </lineage>
</organism>
<dbReference type="GO" id="GO:0005886">
    <property type="term" value="C:plasma membrane"/>
    <property type="evidence" value="ECO:0007669"/>
    <property type="project" value="UniProtKB-SubCell"/>
</dbReference>
<evidence type="ECO:0000256" key="14">
    <source>
        <dbReference type="SAM" id="Phobius"/>
    </source>
</evidence>
<evidence type="ECO:0000256" key="10">
    <source>
        <dbReference type="ARBA" id="ARBA00022840"/>
    </source>
</evidence>
<keyword evidence="17" id="KW-1185">Reference proteome</keyword>
<dbReference type="CDD" id="cd00130">
    <property type="entry name" value="PAS"/>
    <property type="match status" value="1"/>
</dbReference>
<dbReference type="Gene3D" id="3.30.565.10">
    <property type="entry name" value="Histidine kinase-like ATPase, C-terminal domain"/>
    <property type="match status" value="1"/>
</dbReference>
<feature type="transmembrane region" description="Helical" evidence="14">
    <location>
        <begin position="21"/>
        <end position="42"/>
    </location>
</feature>
<evidence type="ECO:0000256" key="8">
    <source>
        <dbReference type="ARBA" id="ARBA00022741"/>
    </source>
</evidence>
<dbReference type="InterPro" id="IPR036890">
    <property type="entry name" value="HATPase_C_sf"/>
</dbReference>
<dbReference type="OrthoDB" id="9792686at2"/>
<keyword evidence="10" id="KW-0067">ATP-binding</keyword>
<keyword evidence="6" id="KW-0808">Transferase</keyword>
<keyword evidence="9 16" id="KW-0418">Kinase</keyword>
<dbReference type="InterPro" id="IPR013656">
    <property type="entry name" value="PAS_4"/>
</dbReference>
<proteinExistence type="predicted"/>
<dbReference type="Proteomes" id="UP000233781">
    <property type="component" value="Unassembled WGS sequence"/>
</dbReference>
<dbReference type="PANTHER" id="PTHR43065">
    <property type="entry name" value="SENSOR HISTIDINE KINASE"/>
    <property type="match status" value="1"/>
</dbReference>
<evidence type="ECO:0000256" key="2">
    <source>
        <dbReference type="ARBA" id="ARBA00004651"/>
    </source>
</evidence>
<keyword evidence="8" id="KW-0547">Nucleotide-binding</keyword>
<evidence type="ECO:0000256" key="3">
    <source>
        <dbReference type="ARBA" id="ARBA00012438"/>
    </source>
</evidence>
<dbReference type="GO" id="GO:0005524">
    <property type="term" value="F:ATP binding"/>
    <property type="evidence" value="ECO:0007669"/>
    <property type="project" value="UniProtKB-KW"/>
</dbReference>
<dbReference type="GO" id="GO:0000160">
    <property type="term" value="P:phosphorelay signal transduction system"/>
    <property type="evidence" value="ECO:0007669"/>
    <property type="project" value="UniProtKB-KW"/>
</dbReference>
<dbReference type="Gene3D" id="3.30.450.20">
    <property type="entry name" value="PAS domain"/>
    <property type="match status" value="2"/>
</dbReference>
<evidence type="ECO:0000313" key="16">
    <source>
        <dbReference type="EMBL" id="PKW27829.1"/>
    </source>
</evidence>
<dbReference type="RefSeq" id="WP_101396195.1">
    <property type="nucleotide sequence ID" value="NZ_PJNE01000001.1"/>
</dbReference>
<dbReference type="PANTHER" id="PTHR43065:SF10">
    <property type="entry name" value="PEROXIDE STRESS-ACTIVATED HISTIDINE KINASE MAK3"/>
    <property type="match status" value="1"/>
</dbReference>
<feature type="domain" description="Histidine kinase" evidence="15">
    <location>
        <begin position="340"/>
        <end position="534"/>
    </location>
</feature>
<comment type="caution">
    <text evidence="16">The sequence shown here is derived from an EMBL/GenBank/DDBJ whole genome shotgun (WGS) entry which is preliminary data.</text>
</comment>
<dbReference type="InterPro" id="IPR005467">
    <property type="entry name" value="His_kinase_dom"/>
</dbReference>
<reference evidence="16 17" key="1">
    <citation type="submission" date="2017-12" db="EMBL/GenBank/DDBJ databases">
        <title>Sequencing the genomes of 1000 Actinobacteria strains.</title>
        <authorList>
            <person name="Klenk H.-P."/>
        </authorList>
    </citation>
    <scope>NUCLEOTIDE SEQUENCE [LARGE SCALE GENOMIC DNA]</scope>
    <source>
        <strain evidence="16 17">DSM 12806</strain>
    </source>
</reference>
<dbReference type="Pfam" id="PF17203">
    <property type="entry name" value="sCache_3_2"/>
    <property type="match status" value="1"/>
</dbReference>
<evidence type="ECO:0000256" key="7">
    <source>
        <dbReference type="ARBA" id="ARBA00022692"/>
    </source>
</evidence>
<dbReference type="SUPFAM" id="SSF55785">
    <property type="entry name" value="PYP-like sensor domain (PAS domain)"/>
    <property type="match status" value="1"/>
</dbReference>
<evidence type="ECO:0000256" key="12">
    <source>
        <dbReference type="ARBA" id="ARBA00023012"/>
    </source>
</evidence>
<evidence type="ECO:0000256" key="6">
    <source>
        <dbReference type="ARBA" id="ARBA00022679"/>
    </source>
</evidence>
<comment type="subcellular location">
    <subcellularLocation>
        <location evidence="2">Cell membrane</location>
        <topology evidence="2">Multi-pass membrane protein</topology>
    </subcellularLocation>
</comment>
<protein>
    <recommendedName>
        <fullName evidence="3">histidine kinase</fullName>
        <ecNumber evidence="3">2.7.13.3</ecNumber>
    </recommendedName>
</protein>
<dbReference type="SUPFAM" id="SSF55874">
    <property type="entry name" value="ATPase domain of HSP90 chaperone/DNA topoisomerase II/histidine kinase"/>
    <property type="match status" value="1"/>
</dbReference>
<evidence type="ECO:0000256" key="9">
    <source>
        <dbReference type="ARBA" id="ARBA00022777"/>
    </source>
</evidence>
<keyword evidence="5" id="KW-0597">Phosphoprotein</keyword>
<dbReference type="GO" id="GO:0004673">
    <property type="term" value="F:protein histidine kinase activity"/>
    <property type="evidence" value="ECO:0007669"/>
    <property type="project" value="UniProtKB-EC"/>
</dbReference>
<dbReference type="PROSITE" id="PS50109">
    <property type="entry name" value="HIS_KIN"/>
    <property type="match status" value="1"/>
</dbReference>
<dbReference type="InterPro" id="IPR004358">
    <property type="entry name" value="Sig_transdc_His_kin-like_C"/>
</dbReference>
<evidence type="ECO:0000259" key="15">
    <source>
        <dbReference type="PROSITE" id="PS50109"/>
    </source>
</evidence>
<dbReference type="InterPro" id="IPR035965">
    <property type="entry name" value="PAS-like_dom_sf"/>
</dbReference>
<dbReference type="InterPro" id="IPR003594">
    <property type="entry name" value="HATPase_dom"/>
</dbReference>
<evidence type="ECO:0000313" key="17">
    <source>
        <dbReference type="Proteomes" id="UP000233781"/>
    </source>
</evidence>
<evidence type="ECO:0000256" key="1">
    <source>
        <dbReference type="ARBA" id="ARBA00000085"/>
    </source>
</evidence>
<dbReference type="SUPFAM" id="SSF103190">
    <property type="entry name" value="Sensory domain-like"/>
    <property type="match status" value="1"/>
</dbReference>